<dbReference type="AlphaFoldDB" id="A0A9D1WUB8"/>
<keyword evidence="3" id="KW-0808">Transferase</keyword>
<keyword evidence="2" id="KW-0489">Methyltransferase</keyword>
<dbReference type="SUPFAM" id="SSF75217">
    <property type="entry name" value="alpha/beta knot"/>
    <property type="match status" value="1"/>
</dbReference>
<comment type="caution">
    <text evidence="6">The sequence shown here is derived from an EMBL/GenBank/DDBJ whole genome shotgun (WGS) entry which is preliminary data.</text>
</comment>
<accession>A0A9D1WUB8</accession>
<evidence type="ECO:0000256" key="3">
    <source>
        <dbReference type="ARBA" id="ARBA00022679"/>
    </source>
</evidence>
<keyword evidence="4" id="KW-0949">S-adenosyl-L-methionine</keyword>
<evidence type="ECO:0000313" key="7">
    <source>
        <dbReference type="Proteomes" id="UP000886721"/>
    </source>
</evidence>
<dbReference type="InterPro" id="IPR029028">
    <property type="entry name" value="Alpha/beta_knot_MTases"/>
</dbReference>
<sequence>MMKIQIYLLQKKADAFYQKAMDEYLKRLQAYAGVSVSYVKNEKQMAKAAAKGKKKYYVTCGEQSLTSPEFAEKIQDLSVRGESSIDFYIGYGGEDDMEPFCLSSFTMEPSLTATVLLEQIYRAYRIMNHQAYHK</sequence>
<dbReference type="PANTHER" id="PTHR33603:SF1">
    <property type="entry name" value="RIBOSOMAL RNA LARGE SUBUNIT METHYLTRANSFERASE H"/>
    <property type="match status" value="1"/>
</dbReference>
<evidence type="ECO:0000256" key="5">
    <source>
        <dbReference type="ARBA" id="ARBA00038303"/>
    </source>
</evidence>
<dbReference type="GO" id="GO:0008168">
    <property type="term" value="F:methyltransferase activity"/>
    <property type="evidence" value="ECO:0007669"/>
    <property type="project" value="UniProtKB-KW"/>
</dbReference>
<dbReference type="InterPro" id="IPR029026">
    <property type="entry name" value="tRNA_m1G_MTases_N"/>
</dbReference>
<comment type="similarity">
    <text evidence="5">Belongs to the RNA methyltransferase RlmH family.</text>
</comment>
<dbReference type="InterPro" id="IPR003742">
    <property type="entry name" value="RlmH-like"/>
</dbReference>
<dbReference type="GO" id="GO:0006364">
    <property type="term" value="P:rRNA processing"/>
    <property type="evidence" value="ECO:0007669"/>
    <property type="project" value="UniProtKB-KW"/>
</dbReference>
<dbReference type="EMBL" id="DXEM01000012">
    <property type="protein sequence ID" value="HIX67277.1"/>
    <property type="molecule type" value="Genomic_DNA"/>
</dbReference>
<dbReference type="PANTHER" id="PTHR33603">
    <property type="entry name" value="METHYLTRANSFERASE"/>
    <property type="match status" value="1"/>
</dbReference>
<dbReference type="Pfam" id="PF02590">
    <property type="entry name" value="SPOUT_MTase"/>
    <property type="match status" value="1"/>
</dbReference>
<dbReference type="GO" id="GO:0032259">
    <property type="term" value="P:methylation"/>
    <property type="evidence" value="ECO:0007669"/>
    <property type="project" value="UniProtKB-KW"/>
</dbReference>
<dbReference type="Gene3D" id="3.40.1280.10">
    <property type="match status" value="1"/>
</dbReference>
<name>A0A9D1WUB8_9FIRM</name>
<evidence type="ECO:0000256" key="2">
    <source>
        <dbReference type="ARBA" id="ARBA00022603"/>
    </source>
</evidence>
<protein>
    <submittedName>
        <fullName evidence="6">23S rRNA (Pseudouridine(1915)-N(3))-methyltransferase RlmH</fullName>
    </submittedName>
</protein>
<organism evidence="6 7">
    <name type="scientific">Candidatus Anaerostipes excrementavium</name>
    <dbReference type="NCBI Taxonomy" id="2838463"/>
    <lineage>
        <taxon>Bacteria</taxon>
        <taxon>Bacillati</taxon>
        <taxon>Bacillota</taxon>
        <taxon>Clostridia</taxon>
        <taxon>Lachnospirales</taxon>
        <taxon>Lachnospiraceae</taxon>
        <taxon>Anaerostipes</taxon>
    </lineage>
</organism>
<evidence type="ECO:0000313" key="6">
    <source>
        <dbReference type="EMBL" id="HIX67277.1"/>
    </source>
</evidence>
<evidence type="ECO:0000256" key="1">
    <source>
        <dbReference type="ARBA" id="ARBA00022552"/>
    </source>
</evidence>
<dbReference type="Proteomes" id="UP000886721">
    <property type="component" value="Unassembled WGS sequence"/>
</dbReference>
<keyword evidence="1" id="KW-0698">rRNA processing</keyword>
<reference evidence="6" key="2">
    <citation type="submission" date="2021-04" db="EMBL/GenBank/DDBJ databases">
        <authorList>
            <person name="Gilroy R."/>
        </authorList>
    </citation>
    <scope>NUCLEOTIDE SEQUENCE</scope>
    <source>
        <strain evidence="6">CHK191-13928</strain>
    </source>
</reference>
<evidence type="ECO:0000256" key="4">
    <source>
        <dbReference type="ARBA" id="ARBA00022691"/>
    </source>
</evidence>
<gene>
    <name evidence="6" type="ORF">H9735_04010</name>
</gene>
<reference evidence="6" key="1">
    <citation type="journal article" date="2021" name="PeerJ">
        <title>Extensive microbial diversity within the chicken gut microbiome revealed by metagenomics and culture.</title>
        <authorList>
            <person name="Gilroy R."/>
            <person name="Ravi A."/>
            <person name="Getino M."/>
            <person name="Pursley I."/>
            <person name="Horton D.L."/>
            <person name="Alikhan N.F."/>
            <person name="Baker D."/>
            <person name="Gharbi K."/>
            <person name="Hall N."/>
            <person name="Watson M."/>
            <person name="Adriaenssens E.M."/>
            <person name="Foster-Nyarko E."/>
            <person name="Jarju S."/>
            <person name="Secka A."/>
            <person name="Antonio M."/>
            <person name="Oren A."/>
            <person name="Chaudhuri R.R."/>
            <person name="La Ragione R."/>
            <person name="Hildebrand F."/>
            <person name="Pallen M.J."/>
        </authorList>
    </citation>
    <scope>NUCLEOTIDE SEQUENCE</scope>
    <source>
        <strain evidence="6">CHK191-13928</strain>
    </source>
</reference>
<proteinExistence type="inferred from homology"/>